<evidence type="ECO:0000313" key="1">
    <source>
        <dbReference type="EMBL" id="CAL1295151.1"/>
    </source>
</evidence>
<sequence length="40" mass="4672">MGTKIWQWTHGAYENTMVVIPDEEHMIWWKGQKGGIEGLN</sequence>
<accession>A0AAV2BG16</accession>
<proteinExistence type="predicted"/>
<organism evidence="1 2">
    <name type="scientific">Larinioides sclopetarius</name>
    <dbReference type="NCBI Taxonomy" id="280406"/>
    <lineage>
        <taxon>Eukaryota</taxon>
        <taxon>Metazoa</taxon>
        <taxon>Ecdysozoa</taxon>
        <taxon>Arthropoda</taxon>
        <taxon>Chelicerata</taxon>
        <taxon>Arachnida</taxon>
        <taxon>Araneae</taxon>
        <taxon>Araneomorphae</taxon>
        <taxon>Entelegynae</taxon>
        <taxon>Araneoidea</taxon>
        <taxon>Araneidae</taxon>
        <taxon>Larinioides</taxon>
    </lineage>
</organism>
<reference evidence="1 2" key="1">
    <citation type="submission" date="2024-04" db="EMBL/GenBank/DDBJ databases">
        <authorList>
            <person name="Rising A."/>
            <person name="Reimegard J."/>
            <person name="Sonavane S."/>
            <person name="Akerstrom W."/>
            <person name="Nylinder S."/>
            <person name="Hedman E."/>
            <person name="Kallberg Y."/>
        </authorList>
    </citation>
    <scope>NUCLEOTIDE SEQUENCE [LARGE SCALE GENOMIC DNA]</scope>
</reference>
<feature type="non-terminal residue" evidence="1">
    <location>
        <position position="40"/>
    </location>
</feature>
<gene>
    <name evidence="1" type="ORF">LARSCL_LOCUS19121</name>
</gene>
<dbReference type="AlphaFoldDB" id="A0AAV2BG16"/>
<dbReference type="EMBL" id="CAXIEN010000364">
    <property type="protein sequence ID" value="CAL1295151.1"/>
    <property type="molecule type" value="Genomic_DNA"/>
</dbReference>
<keyword evidence="2" id="KW-1185">Reference proteome</keyword>
<dbReference type="Proteomes" id="UP001497382">
    <property type="component" value="Unassembled WGS sequence"/>
</dbReference>
<comment type="caution">
    <text evidence="1">The sequence shown here is derived from an EMBL/GenBank/DDBJ whole genome shotgun (WGS) entry which is preliminary data.</text>
</comment>
<evidence type="ECO:0000313" key="2">
    <source>
        <dbReference type="Proteomes" id="UP001497382"/>
    </source>
</evidence>
<name>A0AAV2BG16_9ARAC</name>
<protein>
    <submittedName>
        <fullName evidence="1">Uncharacterized protein</fullName>
    </submittedName>
</protein>